<name>A0A8S4NGE7_OWEFU</name>
<dbReference type="Proteomes" id="UP000749559">
    <property type="component" value="Unassembled WGS sequence"/>
</dbReference>
<keyword evidence="1" id="KW-1133">Transmembrane helix</keyword>
<keyword evidence="1" id="KW-0812">Transmembrane</keyword>
<dbReference type="EMBL" id="CAIIXF020000003">
    <property type="protein sequence ID" value="CAH1780480.1"/>
    <property type="molecule type" value="Genomic_DNA"/>
</dbReference>
<evidence type="ECO:0000313" key="2">
    <source>
        <dbReference type="EMBL" id="CAH1780480.1"/>
    </source>
</evidence>
<dbReference type="AlphaFoldDB" id="A0A8S4NGE7"/>
<evidence type="ECO:0000313" key="3">
    <source>
        <dbReference type="Proteomes" id="UP000749559"/>
    </source>
</evidence>
<accession>A0A8S4NGE7</accession>
<sequence>MSDTESMERGLMAENVSMVHKPPHKVWPKCFTITVIVTLVTASLLLGIWVTVSEFQKLKSNQEESQQKIQEVVKAQQQRDNMISKLKHKIHHLQREVHPQGTVLTRKVDSKIHSGKVKHAKESGS</sequence>
<keyword evidence="3" id="KW-1185">Reference proteome</keyword>
<feature type="transmembrane region" description="Helical" evidence="1">
    <location>
        <begin position="31"/>
        <end position="52"/>
    </location>
</feature>
<comment type="caution">
    <text evidence="2">The sequence shown here is derived from an EMBL/GenBank/DDBJ whole genome shotgun (WGS) entry which is preliminary data.</text>
</comment>
<proteinExistence type="predicted"/>
<keyword evidence="1" id="KW-0472">Membrane</keyword>
<organism evidence="2 3">
    <name type="scientific">Owenia fusiformis</name>
    <name type="common">Polychaete worm</name>
    <dbReference type="NCBI Taxonomy" id="6347"/>
    <lineage>
        <taxon>Eukaryota</taxon>
        <taxon>Metazoa</taxon>
        <taxon>Spiralia</taxon>
        <taxon>Lophotrochozoa</taxon>
        <taxon>Annelida</taxon>
        <taxon>Polychaeta</taxon>
        <taxon>Sedentaria</taxon>
        <taxon>Canalipalpata</taxon>
        <taxon>Sabellida</taxon>
        <taxon>Oweniida</taxon>
        <taxon>Oweniidae</taxon>
        <taxon>Owenia</taxon>
    </lineage>
</organism>
<protein>
    <submittedName>
        <fullName evidence="2">Uncharacterized protein</fullName>
    </submittedName>
</protein>
<reference evidence="2" key="1">
    <citation type="submission" date="2022-03" db="EMBL/GenBank/DDBJ databases">
        <authorList>
            <person name="Martin C."/>
        </authorList>
    </citation>
    <scope>NUCLEOTIDE SEQUENCE</scope>
</reference>
<evidence type="ECO:0000256" key="1">
    <source>
        <dbReference type="SAM" id="Phobius"/>
    </source>
</evidence>
<gene>
    <name evidence="2" type="ORF">OFUS_LOCUS7170</name>
</gene>